<evidence type="ECO:0000313" key="2">
    <source>
        <dbReference type="Proteomes" id="UP001597097"/>
    </source>
</evidence>
<reference evidence="2" key="1">
    <citation type="journal article" date="2019" name="Int. J. Syst. Evol. Microbiol.">
        <title>The Global Catalogue of Microorganisms (GCM) 10K type strain sequencing project: providing services to taxonomists for standard genome sequencing and annotation.</title>
        <authorList>
            <consortium name="The Broad Institute Genomics Platform"/>
            <consortium name="The Broad Institute Genome Sequencing Center for Infectious Disease"/>
            <person name="Wu L."/>
            <person name="Ma J."/>
        </authorList>
    </citation>
    <scope>NUCLEOTIDE SEQUENCE [LARGE SCALE GENOMIC DNA]</scope>
    <source>
        <strain evidence="2">CGMCC 1.15399</strain>
    </source>
</reference>
<dbReference type="RefSeq" id="WP_219536669.1">
    <property type="nucleotide sequence ID" value="NZ_JAHKRM010000031.1"/>
</dbReference>
<accession>A0ABW4GWZ9</accession>
<sequence length="76" mass="8372">MTWPVWCPTCLKPTRHASNGTELVCEECSLARPDDVPLLVSQVQDMRFCDYCRTTLPADHNCPAGAVGPQPDIDTP</sequence>
<comment type="caution">
    <text evidence="1">The sequence shown here is derived from an EMBL/GenBank/DDBJ whole genome shotgun (WGS) entry which is preliminary data.</text>
</comment>
<organism evidence="1 2">
    <name type="scientific">Nonomuraea guangzhouensis</name>
    <dbReference type="NCBI Taxonomy" id="1291555"/>
    <lineage>
        <taxon>Bacteria</taxon>
        <taxon>Bacillati</taxon>
        <taxon>Actinomycetota</taxon>
        <taxon>Actinomycetes</taxon>
        <taxon>Streptosporangiales</taxon>
        <taxon>Streptosporangiaceae</taxon>
        <taxon>Nonomuraea</taxon>
    </lineage>
</organism>
<keyword evidence="2" id="KW-1185">Reference proteome</keyword>
<evidence type="ECO:0000313" key="1">
    <source>
        <dbReference type="EMBL" id="MFD1546924.1"/>
    </source>
</evidence>
<dbReference type="EMBL" id="JBHUCM010000070">
    <property type="protein sequence ID" value="MFD1546924.1"/>
    <property type="molecule type" value="Genomic_DNA"/>
</dbReference>
<protein>
    <submittedName>
        <fullName evidence="1">Uncharacterized protein</fullName>
    </submittedName>
</protein>
<gene>
    <name evidence="1" type="ORF">ACFSJ0_58500</name>
</gene>
<proteinExistence type="predicted"/>
<name>A0ABW4GWZ9_9ACTN</name>
<dbReference type="Proteomes" id="UP001597097">
    <property type="component" value="Unassembled WGS sequence"/>
</dbReference>